<evidence type="ECO:0000313" key="2">
    <source>
        <dbReference type="Proteomes" id="UP000477543"/>
    </source>
</evidence>
<dbReference type="Proteomes" id="UP000477543">
    <property type="component" value="Unassembled WGS sequence"/>
</dbReference>
<dbReference type="AlphaFoldDB" id="A0A6L9G353"/>
<gene>
    <name evidence="1" type="ORF">GT020_05790</name>
</gene>
<name>A0A6L9G353_9MICC</name>
<sequence>MQITVILDPAEQACCGGMLSLGQHVEWVLAYATRGDQPYYMRDTHEQFSYHGAKTSMVSGSVSAIRELAIHPSRADGTPVRRIWRSLSTLPEGVDYDSDGIEVDLQIDQGQQLPELFNWPRR</sequence>
<dbReference type="RefSeq" id="WP_161448047.1">
    <property type="nucleotide sequence ID" value="NZ_WYDN01000004.1"/>
</dbReference>
<reference evidence="1 2" key="1">
    <citation type="submission" date="2020-01" db="EMBL/GenBank/DDBJ databases">
        <title>Glutamicibacter soli M275.</title>
        <authorList>
            <person name="Meng X."/>
        </authorList>
    </citation>
    <scope>NUCLEOTIDE SEQUENCE [LARGE SCALE GENOMIC DNA]</scope>
    <source>
        <strain evidence="1 2">M275</strain>
    </source>
</reference>
<proteinExistence type="predicted"/>
<dbReference type="InterPro" id="IPR046485">
    <property type="entry name" value="DUF6578"/>
</dbReference>
<dbReference type="Pfam" id="PF20218">
    <property type="entry name" value="DUF6578"/>
    <property type="match status" value="1"/>
</dbReference>
<accession>A0A6L9G353</accession>
<dbReference type="EMBL" id="WYDN01000004">
    <property type="protein sequence ID" value="NAZ15579.1"/>
    <property type="molecule type" value="Genomic_DNA"/>
</dbReference>
<comment type="caution">
    <text evidence="1">The sequence shown here is derived from an EMBL/GenBank/DDBJ whole genome shotgun (WGS) entry which is preliminary data.</text>
</comment>
<protein>
    <submittedName>
        <fullName evidence="1">Uncharacterized protein</fullName>
    </submittedName>
</protein>
<evidence type="ECO:0000313" key="1">
    <source>
        <dbReference type="EMBL" id="NAZ15579.1"/>
    </source>
</evidence>
<organism evidence="1 2">
    <name type="scientific">Glutamicibacter soli</name>
    <dbReference type="NCBI Taxonomy" id="453836"/>
    <lineage>
        <taxon>Bacteria</taxon>
        <taxon>Bacillati</taxon>
        <taxon>Actinomycetota</taxon>
        <taxon>Actinomycetes</taxon>
        <taxon>Micrococcales</taxon>
        <taxon>Micrococcaceae</taxon>
        <taxon>Glutamicibacter</taxon>
    </lineage>
</organism>